<evidence type="ECO:0000256" key="4">
    <source>
        <dbReference type="ARBA" id="ARBA00023014"/>
    </source>
</evidence>
<dbReference type="SUPFAM" id="SSF50022">
    <property type="entry name" value="ISP domain"/>
    <property type="match status" value="1"/>
</dbReference>
<evidence type="ECO:0000256" key="5">
    <source>
        <dbReference type="ARBA" id="ARBA00023157"/>
    </source>
</evidence>
<keyword evidence="8" id="KW-1185">Reference proteome</keyword>
<dbReference type="InterPro" id="IPR036922">
    <property type="entry name" value="Rieske_2Fe-2S_sf"/>
</dbReference>
<dbReference type="PRINTS" id="PR00162">
    <property type="entry name" value="RIESKE"/>
</dbReference>
<dbReference type="CDD" id="cd03467">
    <property type="entry name" value="Rieske"/>
    <property type="match status" value="1"/>
</dbReference>
<evidence type="ECO:0000256" key="3">
    <source>
        <dbReference type="ARBA" id="ARBA00023004"/>
    </source>
</evidence>
<dbReference type="InterPro" id="IPR005805">
    <property type="entry name" value="Rieske_Fe-S_prot_C"/>
</dbReference>
<dbReference type="Proteomes" id="UP001500618">
    <property type="component" value="Unassembled WGS sequence"/>
</dbReference>
<reference evidence="8" key="1">
    <citation type="journal article" date="2019" name="Int. J. Syst. Evol. Microbiol.">
        <title>The Global Catalogue of Microorganisms (GCM) 10K type strain sequencing project: providing services to taxonomists for standard genome sequencing and annotation.</title>
        <authorList>
            <consortium name="The Broad Institute Genomics Platform"/>
            <consortium name="The Broad Institute Genome Sequencing Center for Infectious Disease"/>
            <person name="Wu L."/>
            <person name="Ma J."/>
        </authorList>
    </citation>
    <scope>NUCLEOTIDE SEQUENCE [LARGE SCALE GENOMIC DNA]</scope>
    <source>
        <strain evidence="8">JCM 14718</strain>
    </source>
</reference>
<evidence type="ECO:0000313" key="8">
    <source>
        <dbReference type="Proteomes" id="UP001500618"/>
    </source>
</evidence>
<evidence type="ECO:0000256" key="1">
    <source>
        <dbReference type="ARBA" id="ARBA00022714"/>
    </source>
</evidence>
<organism evidence="7 8">
    <name type="scientific">Fodinicola feengrottensis</name>
    <dbReference type="NCBI Taxonomy" id="435914"/>
    <lineage>
        <taxon>Bacteria</taxon>
        <taxon>Bacillati</taxon>
        <taxon>Actinomycetota</taxon>
        <taxon>Actinomycetes</taxon>
        <taxon>Mycobacteriales</taxon>
        <taxon>Fodinicola</taxon>
    </lineage>
</organism>
<dbReference type="InterPro" id="IPR017941">
    <property type="entry name" value="Rieske_2Fe-2S"/>
</dbReference>
<gene>
    <name evidence="7" type="ORF">GCM10009765_11800</name>
</gene>
<protein>
    <submittedName>
        <fullName evidence="7">Rieske (2Fe-2S) protein</fullName>
    </submittedName>
</protein>
<dbReference type="RefSeq" id="WP_344307851.1">
    <property type="nucleotide sequence ID" value="NZ_BAAANY010000004.1"/>
</dbReference>
<keyword evidence="5" id="KW-1015">Disulfide bond</keyword>
<dbReference type="Gene3D" id="2.102.10.10">
    <property type="entry name" value="Rieske [2Fe-2S] iron-sulphur domain"/>
    <property type="match status" value="1"/>
</dbReference>
<evidence type="ECO:0000256" key="2">
    <source>
        <dbReference type="ARBA" id="ARBA00022723"/>
    </source>
</evidence>
<keyword evidence="3" id="KW-0408">Iron</keyword>
<dbReference type="PROSITE" id="PS51296">
    <property type="entry name" value="RIESKE"/>
    <property type="match status" value="1"/>
</dbReference>
<accession>A0ABP4S0D4</accession>
<dbReference type="InterPro" id="IPR019546">
    <property type="entry name" value="TAT_signal_bac_arc"/>
</dbReference>
<evidence type="ECO:0000259" key="6">
    <source>
        <dbReference type="PROSITE" id="PS51296"/>
    </source>
</evidence>
<name>A0ABP4S0D4_9ACTN</name>
<dbReference type="NCBIfam" id="TIGR01409">
    <property type="entry name" value="TAT_signal_seq"/>
    <property type="match status" value="1"/>
</dbReference>
<keyword evidence="4" id="KW-0411">Iron-sulfur</keyword>
<comment type="caution">
    <text evidence="7">The sequence shown here is derived from an EMBL/GenBank/DDBJ whole genome shotgun (WGS) entry which is preliminary data.</text>
</comment>
<keyword evidence="2" id="KW-0479">Metal-binding</keyword>
<evidence type="ECO:0000313" key="7">
    <source>
        <dbReference type="EMBL" id="GAA1663960.1"/>
    </source>
</evidence>
<keyword evidence="1" id="KW-0001">2Fe-2S</keyword>
<feature type="domain" description="Rieske" evidence="6">
    <location>
        <begin position="126"/>
        <end position="223"/>
    </location>
</feature>
<dbReference type="EMBL" id="BAAANY010000004">
    <property type="protein sequence ID" value="GAA1663960.1"/>
    <property type="molecule type" value="Genomic_DNA"/>
</dbReference>
<sequence>MSTRGLRRFVADLLRGRRPRTFGVEPGDEAYVRTAIELRAAGSADAGPSEDFVESLHDRLSKAMAEPDPVPAPAAKTGRRRFVQAAAVAAGSAVVGAGAEFVLTRPPTLADAPIAAQTLTPNVGEWRTVAGSHEIGDGGVKPFDLGVVTGFVERTSGKLRAVSGVCTHLGCRLVLDNAQKQLNCPCHRASFAVTGEVLRHQLPITLPPLPRLAVREIDGLVQVFAPHV</sequence>
<dbReference type="Pfam" id="PF00355">
    <property type="entry name" value="Rieske"/>
    <property type="match status" value="1"/>
</dbReference>
<proteinExistence type="predicted"/>